<sequence length="22" mass="2698">PNVIRMRKMELDQNKRAKTKKI</sequence>
<feature type="non-terminal residue" evidence="2">
    <location>
        <position position="1"/>
    </location>
</feature>
<proteinExistence type="predicted"/>
<accession>A0A382F110</accession>
<protein>
    <submittedName>
        <fullName evidence="2">Uncharacterized protein</fullName>
    </submittedName>
</protein>
<name>A0A382F110_9ZZZZ</name>
<gene>
    <name evidence="2" type="ORF">METZ01_LOCUS208757</name>
</gene>
<reference evidence="2" key="1">
    <citation type="submission" date="2018-05" db="EMBL/GenBank/DDBJ databases">
        <authorList>
            <person name="Lanie J.A."/>
            <person name="Ng W.-L."/>
            <person name="Kazmierczak K.M."/>
            <person name="Andrzejewski T.M."/>
            <person name="Davidsen T.M."/>
            <person name="Wayne K.J."/>
            <person name="Tettelin H."/>
            <person name="Glass J.I."/>
            <person name="Rusch D."/>
            <person name="Podicherti R."/>
            <person name="Tsui H.-C.T."/>
            <person name="Winkler M.E."/>
        </authorList>
    </citation>
    <scope>NUCLEOTIDE SEQUENCE</scope>
</reference>
<evidence type="ECO:0000256" key="1">
    <source>
        <dbReference type="SAM" id="MobiDB-lite"/>
    </source>
</evidence>
<dbReference type="AlphaFoldDB" id="A0A382F110"/>
<feature type="region of interest" description="Disordered" evidence="1">
    <location>
        <begin position="1"/>
        <end position="22"/>
    </location>
</feature>
<organism evidence="2">
    <name type="scientific">marine metagenome</name>
    <dbReference type="NCBI Taxonomy" id="408172"/>
    <lineage>
        <taxon>unclassified sequences</taxon>
        <taxon>metagenomes</taxon>
        <taxon>ecological metagenomes</taxon>
    </lineage>
</organism>
<evidence type="ECO:0000313" key="2">
    <source>
        <dbReference type="EMBL" id="SVB55903.1"/>
    </source>
</evidence>
<dbReference type="EMBL" id="UINC01047083">
    <property type="protein sequence ID" value="SVB55903.1"/>
    <property type="molecule type" value="Genomic_DNA"/>
</dbReference>